<keyword evidence="3" id="KW-1185">Reference proteome</keyword>
<dbReference type="Pfam" id="PF07245">
    <property type="entry name" value="Phlebovirus_G2"/>
    <property type="match status" value="1"/>
</dbReference>
<dbReference type="EMBL" id="JAVFWL010000006">
    <property type="protein sequence ID" value="KAK6763552.1"/>
    <property type="molecule type" value="Genomic_DNA"/>
</dbReference>
<evidence type="ECO:0000313" key="2">
    <source>
        <dbReference type="EMBL" id="KAK6763552.1"/>
    </source>
</evidence>
<organism evidence="2 3">
    <name type="scientific">Necator americanus</name>
    <name type="common">Human hookworm</name>
    <dbReference type="NCBI Taxonomy" id="51031"/>
    <lineage>
        <taxon>Eukaryota</taxon>
        <taxon>Metazoa</taxon>
        <taxon>Ecdysozoa</taxon>
        <taxon>Nematoda</taxon>
        <taxon>Chromadorea</taxon>
        <taxon>Rhabditida</taxon>
        <taxon>Rhabditina</taxon>
        <taxon>Rhabditomorpha</taxon>
        <taxon>Strongyloidea</taxon>
        <taxon>Ancylostomatidae</taxon>
        <taxon>Bunostominae</taxon>
        <taxon>Necator</taxon>
    </lineage>
</organism>
<gene>
    <name evidence="2" type="primary">Necator_chrX.g24197</name>
    <name evidence="2" type="ORF">RB195_024032</name>
</gene>
<protein>
    <recommendedName>
        <fullName evidence="1">Phlebovirus glycoprotein G2 fusion domain-containing protein</fullName>
    </recommendedName>
</protein>
<dbReference type="InterPro" id="IPR009878">
    <property type="entry name" value="Phlebovirus_G2_fusion"/>
</dbReference>
<feature type="domain" description="Phlebovirus glycoprotein G2 fusion" evidence="1">
    <location>
        <begin position="1"/>
        <end position="140"/>
    </location>
</feature>
<accession>A0ABR1ELK1</accession>
<evidence type="ECO:0000313" key="3">
    <source>
        <dbReference type="Proteomes" id="UP001303046"/>
    </source>
</evidence>
<sequence length="157" mass="17680">MGSCVENKSAEINASSLIRELSIGNNYPGTTRCLESCGGPGCDCFYLSSGCLFNRIYAVPTDNDVYELFTCSAWERVKAKVQIKRPTDENFNTYVLGLRRNVPVQLPSMDVTLSVLSWLYLSILDTKFISNAHTTSLWTSEALPHLHWPAFWIEDVF</sequence>
<proteinExistence type="predicted"/>
<dbReference type="Proteomes" id="UP001303046">
    <property type="component" value="Unassembled WGS sequence"/>
</dbReference>
<comment type="caution">
    <text evidence="2">The sequence shown here is derived from an EMBL/GenBank/DDBJ whole genome shotgun (WGS) entry which is preliminary data.</text>
</comment>
<reference evidence="2 3" key="1">
    <citation type="submission" date="2023-08" db="EMBL/GenBank/DDBJ databases">
        <title>A Necator americanus chromosomal reference genome.</title>
        <authorList>
            <person name="Ilik V."/>
            <person name="Petrzelkova K.J."/>
            <person name="Pardy F."/>
            <person name="Fuh T."/>
            <person name="Niatou-Singa F.S."/>
            <person name="Gouil Q."/>
            <person name="Baker L."/>
            <person name="Ritchie M.E."/>
            <person name="Jex A.R."/>
            <person name="Gazzola D."/>
            <person name="Li H."/>
            <person name="Toshio Fujiwara R."/>
            <person name="Zhan B."/>
            <person name="Aroian R.V."/>
            <person name="Pafco B."/>
            <person name="Schwarz E.M."/>
        </authorList>
    </citation>
    <scope>NUCLEOTIDE SEQUENCE [LARGE SCALE GENOMIC DNA]</scope>
    <source>
        <strain evidence="2 3">Aroian</strain>
        <tissue evidence="2">Whole animal</tissue>
    </source>
</reference>
<evidence type="ECO:0000259" key="1">
    <source>
        <dbReference type="Pfam" id="PF07245"/>
    </source>
</evidence>
<name>A0ABR1ELK1_NECAM</name>